<feature type="chain" id="PRO_5028858686" evidence="2">
    <location>
        <begin position="20"/>
        <end position="187"/>
    </location>
</feature>
<feature type="compositionally biased region" description="Low complexity" evidence="1">
    <location>
        <begin position="147"/>
        <end position="172"/>
    </location>
</feature>
<evidence type="ECO:0000313" key="4">
    <source>
        <dbReference type="Proteomes" id="UP000480684"/>
    </source>
</evidence>
<keyword evidence="2" id="KW-0732">Signal</keyword>
<dbReference type="Proteomes" id="UP000480684">
    <property type="component" value="Unassembled WGS sequence"/>
</dbReference>
<evidence type="ECO:0000313" key="3">
    <source>
        <dbReference type="EMBL" id="NFV78570.1"/>
    </source>
</evidence>
<gene>
    <name evidence="3" type="ORF">G4223_00370</name>
</gene>
<feature type="signal peptide" evidence="2">
    <location>
        <begin position="1"/>
        <end position="19"/>
    </location>
</feature>
<dbReference type="PROSITE" id="PS51257">
    <property type="entry name" value="PROKAR_LIPOPROTEIN"/>
    <property type="match status" value="1"/>
</dbReference>
<proteinExistence type="predicted"/>
<organism evidence="3 4">
    <name type="scientific">Magnetospirillum aberrantis SpK</name>
    <dbReference type="NCBI Taxonomy" id="908842"/>
    <lineage>
        <taxon>Bacteria</taxon>
        <taxon>Pseudomonadati</taxon>
        <taxon>Pseudomonadota</taxon>
        <taxon>Alphaproteobacteria</taxon>
        <taxon>Rhodospirillales</taxon>
        <taxon>Rhodospirillaceae</taxon>
        <taxon>Magnetospirillum</taxon>
    </lineage>
</organism>
<evidence type="ECO:0000256" key="2">
    <source>
        <dbReference type="SAM" id="SignalP"/>
    </source>
</evidence>
<comment type="caution">
    <text evidence="3">The sequence shown here is derived from an EMBL/GenBank/DDBJ whole genome shotgun (WGS) entry which is preliminary data.</text>
</comment>
<reference evidence="3 4" key="1">
    <citation type="submission" date="2020-02" db="EMBL/GenBank/DDBJ databases">
        <authorList>
            <person name="Dziuba M."/>
            <person name="Kuznetsov B."/>
            <person name="Mardanov A."/>
            <person name="Ravin N."/>
            <person name="Grouzdev D."/>
        </authorList>
    </citation>
    <scope>NUCLEOTIDE SEQUENCE [LARGE SCALE GENOMIC DNA]</scope>
    <source>
        <strain evidence="3 4">SpK</strain>
    </source>
</reference>
<sequence length="187" mass="19677">MKVRMLRAVLLGLTVLALAGCGTSTSLPQTQAGDPAQRFDFALLSDIPIPSGATMDNEKSLILGDKNRWTGRVVMKLWKSASESNQFYQAQMPAFGWEPIMAATSGVSVMAYVHGDRAATVQIESSTMWGSTVSIIVGQRLATQPGGYSAPASSGYGAPAASGYSAPASSGYTPPERVQSEPLSSRQ</sequence>
<dbReference type="EMBL" id="JAAIYP010000002">
    <property type="protein sequence ID" value="NFV78570.1"/>
    <property type="molecule type" value="Genomic_DNA"/>
</dbReference>
<evidence type="ECO:0000256" key="1">
    <source>
        <dbReference type="SAM" id="MobiDB-lite"/>
    </source>
</evidence>
<protein>
    <submittedName>
        <fullName evidence="3">Uncharacterized protein</fullName>
    </submittedName>
</protein>
<accession>A0A7C9UTU8</accession>
<dbReference type="AlphaFoldDB" id="A0A7C9UTU8"/>
<keyword evidence="4" id="KW-1185">Reference proteome</keyword>
<feature type="region of interest" description="Disordered" evidence="1">
    <location>
        <begin position="147"/>
        <end position="187"/>
    </location>
</feature>
<name>A0A7C9UTU8_9PROT</name>